<evidence type="ECO:0000256" key="1">
    <source>
        <dbReference type="ARBA" id="ARBA00022465"/>
    </source>
</evidence>
<dbReference type="InterPro" id="IPR010090">
    <property type="entry name" value="Phage_tape_meas"/>
</dbReference>
<feature type="region of interest" description="Disordered" evidence="3">
    <location>
        <begin position="1775"/>
        <end position="1810"/>
    </location>
</feature>
<evidence type="ECO:0000256" key="2">
    <source>
        <dbReference type="SAM" id="Coils"/>
    </source>
</evidence>
<keyword evidence="2" id="KW-0175">Coiled coil</keyword>
<name>A0A6J5P4Q3_9CAUD</name>
<dbReference type="PANTHER" id="PTHR34491">
    <property type="entry name" value="A-TYPE INCLUSION PROTEIN, PUTATIVE-RELATED"/>
    <property type="match status" value="1"/>
</dbReference>
<feature type="transmembrane region" description="Helical" evidence="4">
    <location>
        <begin position="1377"/>
        <end position="1395"/>
    </location>
</feature>
<dbReference type="EMBL" id="LR796766">
    <property type="protein sequence ID" value="CAB4164351.1"/>
    <property type="molecule type" value="Genomic_DNA"/>
</dbReference>
<feature type="coiled-coil region" evidence="2">
    <location>
        <begin position="2103"/>
        <end position="2155"/>
    </location>
</feature>
<feature type="compositionally biased region" description="Basic and acidic residues" evidence="3">
    <location>
        <begin position="2265"/>
        <end position="2277"/>
    </location>
</feature>
<protein>
    <submittedName>
        <fullName evidence="6">Phage tail tape measure protein</fullName>
    </submittedName>
</protein>
<keyword evidence="1" id="KW-1245">Viral tail assembly</keyword>
<feature type="transmembrane region" description="Helical" evidence="4">
    <location>
        <begin position="1164"/>
        <end position="1188"/>
    </location>
</feature>
<keyword evidence="4" id="KW-0472">Membrane</keyword>
<feature type="coiled-coil region" evidence="2">
    <location>
        <begin position="1660"/>
        <end position="1687"/>
    </location>
</feature>
<gene>
    <name evidence="6" type="ORF">UFOVP828_21</name>
</gene>
<keyword evidence="4" id="KW-0812">Transmembrane</keyword>
<evidence type="ECO:0000313" key="6">
    <source>
        <dbReference type="EMBL" id="CAB4164351.1"/>
    </source>
</evidence>
<dbReference type="PANTHER" id="PTHR34491:SF156">
    <property type="entry name" value="KINESIN MOTOR DOMAIN-CONTAINING PROTEIN"/>
    <property type="match status" value="1"/>
</dbReference>
<keyword evidence="4" id="KW-1133">Transmembrane helix</keyword>
<accession>A0A6J5P4Q3</accession>
<sequence length="2445" mass="263577">MADVESNIKIGIDTGEALRQLKALQRQISAFHTSMAKTGAAGVAVSNNLSQNLANQINAGGKFYAEMKKIRTTTDAFNTALEKNQFTMKEYFRYAGASTKTFGKLFKSEFDTINKVARENVKTLQTQYIKMGRDASGALKAMSIRPLALDMNDYATKTAMAAQRQALLNQLLKQGSTNLLNFGKNTQWAGRQLMVGFTIPLMYFGTVAAKTFMQLEEQAIKFKRVYGDMFTTTADATKALKDVQLLANEFTKYGVAVADTMKMAADVAATGKVGADLMAQVTQASKLAVLGNIDQAKSLDTLISLTSTFGIASEDLAKNIDFLNAVENQTILNIDDLTTAIPKAAPVIKQLGGDVQDLAFFMTAMREGGIQAGEGANALKSGLASLINPTKKASEFLGGMGINLKGIVEANKGDVKKLVIDFGLALDKLEPLKRAQAIEQLFGKFQFARMSTLFQNVIKEGTQAQTVAELTSATVEELAILSEREMKKIEDSPMYKFKKQIEDLKVTLVPIGAEFLKALTPVVEFFSKILNKFNDFSDGTKQFITYFTAILAGIGPVVLMSFGLLANGLANIIKGFTAIKGVFNRAGQSSTVLGMQTDYLTQQQLEAAAVAASLDQTHMKLTQSFNSEAEAIKRLAASYNQAVAAQRAFGLGGVPAKGPRPQPKGYESGIVSVPGPKGAGDVVPAMLSPGEAVIPAKQNKKFGGLVKGIIANNIPGFKDGILNVGGTSQTVNVRSKSSLIRIQSLIDNNFDVIGDAIKNALNSFSSDIKMTAANFREEVRKQSELLGVDPGKDFRKSLRKYNAQSAGELRSLPEQLRQERGSIPAAVELGQARRSAKASGDKFRELGASSSQIKSVEQIDRAHIVNLGDKKGKRGSFDSSLWVAQSGAENQLSNILQSSKPNQKVYIDYLNKLNLDQQTINSITKKITEGVALNEKELQVQKRVLNSITADLNSGRLSRKAVSPKFPLFAQGVAAGAEARGVGLKRQPNIDKMVQRTQKEIEDGLGKISQSLPRSAARALQVNSESKKMREVGEWSGRGLISGAKEYIDDAKRTGQQIGQAAISGVASSQSATAMYGKSTGITATEKSIRRQQDKLAKQNKLINVAGSESVDPKAKGAIGQRVASGMGTAAMSASMVAMMGSMAPGKIGEISQKLMMPLMALTMIAPLLTSKFGALAVGVGAIVGLYVQQRMAMDKARDAAIDLAEKTGASSKSIQELAEFAGNVSASELMNRRRSEGIKQYQTVQGKTTFGESFVTGEKGQALTKAVGQNIAANGVSGAGGSLTSQLATAVTAGALSAQEARSIALNIGDQMGNMAFGLKVNAELTKLLGPNGENLVKDPLKVRMELVDQGNKQLQMSNAAASRASRFTAKDGKSLVGNVAAGAGAGAAAGAVVGSVVPVIGTAIGAGVGTAIGAIAGGVRGMTERKTRMSAAAGGNLAMSAIALQQNQQMLDGLQVEYEKRIEIARAAGDTVKAEKLQNEYITSRQKLLDKQQETTQIIDNNFANSSDAMQKAYQASADKMATKAYEGTMFGDVVPLAQDAIAASQGSKLAKVRLTMEMANKNIDPATMISLLDSFGDSKEQFDAVMNVVTKFGGTSAARVEQISSLFLDGKGELDTEAQKKFLLNVSSAKTDEEAQDIIDFNEQLTMTGGELDVAYLVNYYENNKDARDNLNNLYDQIKANKGKLDFDVATKFLPPEYLGAINKEYFDKLTQNQKQVYLNEIATVMSIQDETVFKGDPEVQKWLNEPASIGGGEKFRNLSFPAQKQAYADALGQKKTKAMDPTVATPTSDEDGAGGGGGPTSSPLDDIVKKTRDVRKSTQELTVGWDASGKALKKLSKETLGFGGLAQKLRGQGANQNTIDFVTGLSAEDYDKYKGMFKDIKELQKALNDIALGDFQNDQEKIVSQSENQTAAFNKLVAAGMPVADAYEAIKDDAFAAAVATEKTNKSLTSIVSSKAKAIAAQFRNLMDTKQYEAAFSPGYNAAQKYFEIQEKIIRLGKKGEIEKQQKIVDNSNAQIKIAQRVQAANDYLASRYEDGLKTINDEAEKINNKYDEQFKSLDKIQKVNEIIARQEQGRLSVAQALSEGDVYAAARAAQELRAQNAANAIDQQRTGMENARDNQINNLTSNGLTRDQLEEKIKNLKDQNYRIEQDTIAPLQEQARLAQVQLDIIEDKIKQDVESLRLAGLTKDQWEEQNTKIEAAEWATGKYNEMIAKSVKVAEQLNGQWQEILNKMNDYNNNQVSLPDPYSEPSANTITTTGEDLGKDKKDKKKKDTVITPSTVINKKFPTVTYGNIMGSGAKTLPPITSKQVIKANPAAKYVDPRFGDKKFAEKVVELNKKAQKKYMGGMISKFASGGFAVGTDTVPAMLTPGEFIVSKYGVDKFGVDNLRAINKGENPSSSSVYNYNLSVNVKSDANPNEIARTVMMQIKQIDSQRIKGNRI</sequence>
<feature type="region of interest" description="Disordered" evidence="3">
    <location>
        <begin position="2244"/>
        <end position="2277"/>
    </location>
</feature>
<reference evidence="6" key="1">
    <citation type="submission" date="2020-04" db="EMBL/GenBank/DDBJ databases">
        <authorList>
            <person name="Chiriac C."/>
            <person name="Salcher M."/>
            <person name="Ghai R."/>
            <person name="Kavagutti S V."/>
        </authorList>
    </citation>
    <scope>NUCLEOTIDE SEQUENCE</scope>
</reference>
<feature type="compositionally biased region" description="Polar residues" evidence="3">
    <location>
        <begin position="2254"/>
        <end position="2263"/>
    </location>
</feature>
<feature type="domain" description="Phage tail tape measure protein" evidence="5">
    <location>
        <begin position="247"/>
        <end position="443"/>
    </location>
</feature>
<dbReference type="Pfam" id="PF10145">
    <property type="entry name" value="PhageMin_Tail"/>
    <property type="match status" value="1"/>
</dbReference>
<evidence type="ECO:0000259" key="5">
    <source>
        <dbReference type="Pfam" id="PF10145"/>
    </source>
</evidence>
<dbReference type="GO" id="GO:0098003">
    <property type="term" value="P:viral tail assembly"/>
    <property type="evidence" value="ECO:0007669"/>
    <property type="project" value="UniProtKB-KW"/>
</dbReference>
<evidence type="ECO:0000256" key="4">
    <source>
        <dbReference type="SAM" id="Phobius"/>
    </source>
</evidence>
<evidence type="ECO:0000256" key="3">
    <source>
        <dbReference type="SAM" id="MobiDB-lite"/>
    </source>
</evidence>
<keyword evidence="1" id="KW-1188">Viral release from host cell</keyword>
<dbReference type="NCBIfam" id="TIGR01760">
    <property type="entry name" value="tape_meas_TP901"/>
    <property type="match status" value="1"/>
</dbReference>
<organism evidence="6">
    <name type="scientific">uncultured Caudovirales phage</name>
    <dbReference type="NCBI Taxonomy" id="2100421"/>
    <lineage>
        <taxon>Viruses</taxon>
        <taxon>Duplodnaviria</taxon>
        <taxon>Heunggongvirae</taxon>
        <taxon>Uroviricota</taxon>
        <taxon>Caudoviricetes</taxon>
        <taxon>Peduoviridae</taxon>
        <taxon>Maltschvirus</taxon>
        <taxon>Maltschvirus maltsch</taxon>
    </lineage>
</organism>
<proteinExistence type="predicted"/>